<dbReference type="PANTHER" id="PTHR10663">
    <property type="entry name" value="GUANYL-NUCLEOTIDE EXCHANGE FACTOR"/>
    <property type="match status" value="1"/>
</dbReference>
<feature type="region of interest" description="Disordered" evidence="16">
    <location>
        <begin position="320"/>
        <end position="379"/>
    </location>
</feature>
<dbReference type="GO" id="GO:0005794">
    <property type="term" value="C:Golgi apparatus"/>
    <property type="evidence" value="ECO:0007669"/>
    <property type="project" value="UniProtKB-SubCell"/>
</dbReference>
<dbReference type="FunFam" id="1.10.1000.11:FF:000007">
    <property type="entry name" value="Golgi-specific brefeldin A-resistance guanine nucleotide exchange factor 1"/>
    <property type="match status" value="1"/>
</dbReference>
<feature type="region of interest" description="Disordered" evidence="16">
    <location>
        <begin position="1737"/>
        <end position="1762"/>
    </location>
</feature>
<keyword evidence="9" id="KW-0597">Phosphoprotein</keyword>
<feature type="region of interest" description="Disordered" evidence="16">
    <location>
        <begin position="1249"/>
        <end position="1293"/>
    </location>
</feature>
<feature type="domain" description="SEC7" evidence="17">
    <location>
        <begin position="657"/>
        <end position="847"/>
    </location>
</feature>
<reference evidence="18" key="2">
    <citation type="submission" date="2025-09" db="UniProtKB">
        <authorList>
            <consortium name="Ensembl"/>
        </authorList>
    </citation>
    <scope>IDENTIFICATION</scope>
</reference>
<dbReference type="OMA" id="CRDIRHH"/>
<dbReference type="Pfam" id="PF12783">
    <property type="entry name" value="Sec7-like_HUS"/>
    <property type="match status" value="1"/>
</dbReference>
<dbReference type="InterPro" id="IPR035999">
    <property type="entry name" value="Sec7_dom_sf"/>
</dbReference>
<dbReference type="PROSITE" id="PS50190">
    <property type="entry name" value="SEC7"/>
    <property type="match status" value="1"/>
</dbReference>
<dbReference type="Pfam" id="PF01369">
    <property type="entry name" value="Sec7"/>
    <property type="match status" value="1"/>
</dbReference>
<evidence type="ECO:0000259" key="17">
    <source>
        <dbReference type="PROSITE" id="PS50190"/>
    </source>
</evidence>
<evidence type="ECO:0000313" key="18">
    <source>
        <dbReference type="Ensembl" id="ENSMMOP00000009274.1"/>
    </source>
</evidence>
<feature type="region of interest" description="Disordered" evidence="16">
    <location>
        <begin position="1698"/>
        <end position="1720"/>
    </location>
</feature>
<dbReference type="GO" id="GO:0016197">
    <property type="term" value="P:endosomal transport"/>
    <property type="evidence" value="ECO:0007669"/>
    <property type="project" value="UniProtKB-ARBA"/>
</dbReference>
<evidence type="ECO:0000256" key="15">
    <source>
        <dbReference type="ARBA" id="ARBA00069794"/>
    </source>
</evidence>
<comment type="subcellular location">
    <subcellularLocation>
        <location evidence="4">Cytoplasm</location>
    </subcellularLocation>
    <subcellularLocation>
        <location evidence="3">Endoplasmic reticulum-Golgi intermediate compartment</location>
    </subcellularLocation>
    <subcellularLocation>
        <location evidence="2">Golgi apparatus</location>
        <location evidence="2">cis-Golgi network</location>
    </subcellularLocation>
    <subcellularLocation>
        <location evidence="6">Golgi apparatus</location>
        <location evidence="6">trans-Golgi network</location>
    </subcellularLocation>
    <subcellularLocation>
        <location evidence="5">Lipid droplet</location>
    </subcellularLocation>
    <subcellularLocation>
        <location evidence="1">Membrane</location>
        <topology evidence="1">Peripheral membrane protein</topology>
    </subcellularLocation>
</comment>
<evidence type="ECO:0000256" key="12">
    <source>
        <dbReference type="ARBA" id="ARBA00022927"/>
    </source>
</evidence>
<feature type="compositionally biased region" description="Polar residues" evidence="16">
    <location>
        <begin position="243"/>
        <end position="262"/>
    </location>
</feature>
<dbReference type="FunFam" id="1.10.220.20:FF:000004">
    <property type="entry name" value="Golgi-specific brefeldin A-resistance guanine nucleotide exchange factor 1"/>
    <property type="match status" value="1"/>
</dbReference>
<dbReference type="GO" id="GO:0032012">
    <property type="term" value="P:regulation of ARF protein signal transduction"/>
    <property type="evidence" value="ECO:0007669"/>
    <property type="project" value="InterPro"/>
</dbReference>
<dbReference type="SUPFAM" id="SSF48425">
    <property type="entry name" value="Sec7 domain"/>
    <property type="match status" value="1"/>
</dbReference>
<evidence type="ECO:0000256" key="9">
    <source>
        <dbReference type="ARBA" id="ARBA00022553"/>
    </source>
</evidence>
<sequence>MVDKKIYIVQGEIGIVVGAIKRNSRWNTHNPLDEEQDPLLNSFGQLKEVLNNVKELSDVEPNIFLRPFLEVVRSEDTTGPITGLALTSVNKFLSFGLIDANHEAAAEAIENMADAVTHARFVGTDPASDEVVLMKILQVLRTLLLTPVGAHLTNESVCEIMQSCFRICFEMRLSELLRKSAEHTLVDMVQLLFSRLPQFKEEAKSYVGANMKKLKMRAGGMSESSKWKKQKRSPRPPRHLVRSPSSQMDQAQSGTLSNNNLSDGVPFIEQGLPTSNLPASDSAASSISSPTATDSGLDTCSKATSRDDLSDLEQYSSSANIPGIAAPIPGSEPGSPDAQSEGRPADPAQSASVESIPEVLEDKGSTTEQSDSASVHDMDYVNPRGVRFTQSTQRDGASLIPYGLPCLRELFRFLISLTNPHDRHNTDAMMHMGLQLLTVALESGHIANYQSLLVLVKEELCRHLFQLLSVERMNLYTSSIRVCFLLFESMRVHLKFQLEMYLRKLMDIITSENIKMPYEMKEMALEALVQLWRIPSFVTELYINYDCDFYCSNLFEDLTKLLSKNAFPVSGQLYTTHLLSLEALLTVIDSTEAHCQAKGVSSTAHQDQSETPLGEGKALGCKSALGTNTNAKCAHPAEKTAPKKPQRFSSLLPDSQELMEIRTKKKLLITGTEQFNQKPKKGIQFLQEKGLLSSPMDNDQIAQWLRENPRLDKKMIGEYVSDRKNMELLDSFVKTFTFQRLRIDEALRRYLEAFRLPGEAPVIQRLLETFTDNWHKENGCPFMTNDAGFALAYAVIMLNTDQHNHNVRKQNIPMTVEQFKKNLKGVNGNKDFDQDMLEDIYMAIKNEEIVMPDEQTGLVKENYVWNVLLHRGDTAEGVFLHLPPGSYDHDLFTMTWGPTIAALSYVFDKSLDENILQKAITGFRKCALIAAHYGFSDVFDNLIISLCKFTSLSSESVENLPTVFGSNSKAQTAAKTVFDLAHRHGNILREGWKNIMESMLQLFRAELLPKAMVEVEDFVEPNGKISLQREETPSIRGESAVLSFVNWLTLSGAEQSGQRGPSTENQEAKQAAIVCIRQCDPEKLITESKFLQLESLQELMKALISVSPDEETYDEEDAAFCLEMLLRVVLENRDRVACVWQTVRDHLYHLCVHATESCFLVERAVVGLIRLAIRLLRREDISSQVLLSLRLLLMMKAHVLSRVSREVAYGLHELLKTNAANIHCTDDWYTLFSLLECIGAGVKPPASFQLSSTAPDNDTGAQSDSELSPHHPSEVNIDRGYTSDSEVYSEHSKTRITRSTTDVDIASSGWLVVGKDDLEISKTSPLSSKAQLNHPLVNQYSLTLGQDLGQHDTKSLIKCVETLSFIVRDAAHVTPDNFELCVRAIRVFVEASLNGGYRNHDKKKSHKYDSSKARVRKKAGGRDKEGGSGMRRGSSRATSQRPSRSHSDDEEDEGVPASYHTVSLQVSQDLLDLMHTLHTRAASIYSSWAEEQQHLEAAARKIEADSQTLWTSCWCPLLQGIAWLCCDARRQVRMQALTYLQRALLVHDLQTLDATEWESCFNKVLFPLLTKLLDNISPADVGGMEETRMRACTLLSKVFLQHLSPLLSLPTFAALWLTILDFMDKYMHAGSSDLLLEAIPESLKNMLLVMDTAGIFHSADSRTGFSDLWEITWERIVCFLPNLREELFKQTVIAGTLPVPPTPAETQTPSRPASPQEPPAASVNALSFLSVLGSDRSSPGSPYIPPTSVPIAASPAPGPSPLSQPPLILQPLASPLQVGVPPMSLPIILNPALIEATSPVPLLPSPRPMSPSDEVK</sequence>
<dbReference type="InterPro" id="IPR032691">
    <property type="entry name" value="Mon2/Sec7/BIG1-like_HUS"/>
</dbReference>
<evidence type="ECO:0000256" key="2">
    <source>
        <dbReference type="ARBA" id="ARBA00004222"/>
    </source>
</evidence>
<dbReference type="GO" id="GO:0010256">
    <property type="term" value="P:endomembrane system organization"/>
    <property type="evidence" value="ECO:0007669"/>
    <property type="project" value="UniProtKB-ARBA"/>
</dbReference>
<keyword evidence="8" id="KW-0963">Cytoplasm</keyword>
<dbReference type="SUPFAM" id="SSF48371">
    <property type="entry name" value="ARM repeat"/>
    <property type="match status" value="1"/>
</dbReference>
<evidence type="ECO:0000256" key="10">
    <source>
        <dbReference type="ARBA" id="ARBA00022658"/>
    </source>
</evidence>
<feature type="compositionally biased region" description="Polar residues" evidence="16">
    <location>
        <begin position="1249"/>
        <end position="1266"/>
    </location>
</feature>
<dbReference type="InterPro" id="IPR016024">
    <property type="entry name" value="ARM-type_fold"/>
</dbReference>
<dbReference type="Gene3D" id="1.10.1000.11">
    <property type="entry name" value="Arf Nucleotide-binding Site Opener,domain 2"/>
    <property type="match status" value="1"/>
</dbReference>
<keyword evidence="10" id="KW-0344">Guanine-nucleotide releasing factor</keyword>
<dbReference type="Ensembl" id="ENSMMOT00000009439.1">
    <property type="protein sequence ID" value="ENSMMOP00000009274.1"/>
    <property type="gene ID" value="ENSMMOG00000007173.1"/>
</dbReference>
<reference evidence="18" key="1">
    <citation type="submission" date="2025-08" db="UniProtKB">
        <authorList>
            <consortium name="Ensembl"/>
        </authorList>
    </citation>
    <scope>IDENTIFICATION</scope>
</reference>
<dbReference type="GO" id="GO:0016020">
    <property type="term" value="C:membrane"/>
    <property type="evidence" value="ECO:0007669"/>
    <property type="project" value="UniProtKB-SubCell"/>
</dbReference>
<organism evidence="18 19">
    <name type="scientific">Mola mola</name>
    <name type="common">Ocean sunfish</name>
    <name type="synonym">Tetraodon mola</name>
    <dbReference type="NCBI Taxonomy" id="94237"/>
    <lineage>
        <taxon>Eukaryota</taxon>
        <taxon>Metazoa</taxon>
        <taxon>Chordata</taxon>
        <taxon>Craniata</taxon>
        <taxon>Vertebrata</taxon>
        <taxon>Euteleostomi</taxon>
        <taxon>Actinopterygii</taxon>
        <taxon>Neopterygii</taxon>
        <taxon>Teleostei</taxon>
        <taxon>Neoteleostei</taxon>
        <taxon>Acanthomorphata</taxon>
        <taxon>Eupercaria</taxon>
        <taxon>Tetraodontiformes</taxon>
        <taxon>Molidae</taxon>
        <taxon>Mola</taxon>
    </lineage>
</organism>
<feature type="compositionally biased region" description="Basic residues" evidence="16">
    <location>
        <begin position="227"/>
        <end position="241"/>
    </location>
</feature>
<accession>A0A3Q3WKE3</accession>
<evidence type="ECO:0000256" key="7">
    <source>
        <dbReference type="ARBA" id="ARBA00022448"/>
    </source>
</evidence>
<dbReference type="GO" id="GO:0005793">
    <property type="term" value="C:endoplasmic reticulum-Golgi intermediate compartment"/>
    <property type="evidence" value="ECO:0007669"/>
    <property type="project" value="UniProtKB-SubCell"/>
</dbReference>
<evidence type="ECO:0000256" key="6">
    <source>
        <dbReference type="ARBA" id="ARBA00004601"/>
    </source>
</evidence>
<evidence type="ECO:0000256" key="5">
    <source>
        <dbReference type="ARBA" id="ARBA00004502"/>
    </source>
</evidence>
<protein>
    <recommendedName>
        <fullName evidence="15">Golgi-specific brefeldin A-resistance guanine nucleotide exchange factor 1</fullName>
    </recommendedName>
</protein>
<dbReference type="CDD" id="cd00171">
    <property type="entry name" value="Sec7"/>
    <property type="match status" value="1"/>
</dbReference>
<feature type="region of interest" description="Disordered" evidence="16">
    <location>
        <begin position="1399"/>
        <end position="1456"/>
    </location>
</feature>
<dbReference type="InterPro" id="IPR056604">
    <property type="entry name" value="GBF1-like_TPR"/>
</dbReference>
<dbReference type="Pfam" id="PF23325">
    <property type="entry name" value="TPR_28"/>
    <property type="match status" value="1"/>
</dbReference>
<evidence type="ECO:0000256" key="16">
    <source>
        <dbReference type="SAM" id="MobiDB-lite"/>
    </source>
</evidence>
<keyword evidence="13" id="KW-0333">Golgi apparatus</keyword>
<evidence type="ECO:0000256" key="14">
    <source>
        <dbReference type="ARBA" id="ARBA00023136"/>
    </source>
</evidence>
<name>A0A3Q3WKE3_MOLML</name>
<dbReference type="GO" id="GO:0005811">
    <property type="term" value="C:lipid droplet"/>
    <property type="evidence" value="ECO:0007669"/>
    <property type="project" value="UniProtKB-SubCell"/>
</dbReference>
<evidence type="ECO:0000256" key="8">
    <source>
        <dbReference type="ARBA" id="ARBA00022490"/>
    </source>
</evidence>
<evidence type="ECO:0000256" key="13">
    <source>
        <dbReference type="ARBA" id="ARBA00023034"/>
    </source>
</evidence>
<feature type="compositionally biased region" description="Low complexity" evidence="16">
    <location>
        <begin position="278"/>
        <end position="295"/>
    </location>
</feature>
<feature type="compositionally biased region" description="Polar residues" evidence="16">
    <location>
        <begin position="1704"/>
        <end position="1713"/>
    </location>
</feature>
<keyword evidence="19" id="KW-1185">Reference proteome</keyword>
<dbReference type="SMART" id="SM00222">
    <property type="entry name" value="Sec7"/>
    <property type="match status" value="1"/>
</dbReference>
<proteinExistence type="predicted"/>
<dbReference type="Gene3D" id="1.10.220.20">
    <property type="match status" value="1"/>
</dbReference>
<keyword evidence="12" id="KW-0653">Protein transport</keyword>
<dbReference type="GO" id="GO:0005085">
    <property type="term" value="F:guanyl-nucleotide exchange factor activity"/>
    <property type="evidence" value="ECO:0007669"/>
    <property type="project" value="UniProtKB-KW"/>
</dbReference>
<dbReference type="InterPro" id="IPR023394">
    <property type="entry name" value="Sec7_C_sf"/>
</dbReference>
<dbReference type="Proteomes" id="UP000261620">
    <property type="component" value="Unplaced"/>
</dbReference>
<evidence type="ECO:0000313" key="19">
    <source>
        <dbReference type="Proteomes" id="UP000261620"/>
    </source>
</evidence>
<dbReference type="InterPro" id="IPR000904">
    <property type="entry name" value="Sec7_dom"/>
</dbReference>
<dbReference type="PANTHER" id="PTHR10663:SF388">
    <property type="entry name" value="GOLGI-SPECIFIC BREFELDIN A-RESISTANCE GUANINE NUCLEOTIDE EXCHANGE FACTOR 1"/>
    <property type="match status" value="1"/>
</dbReference>
<dbReference type="STRING" id="94237.ENSMMOP00000009274"/>
<evidence type="ECO:0000256" key="4">
    <source>
        <dbReference type="ARBA" id="ARBA00004496"/>
    </source>
</evidence>
<keyword evidence="14" id="KW-0472">Membrane</keyword>
<evidence type="ECO:0000256" key="3">
    <source>
        <dbReference type="ARBA" id="ARBA00004399"/>
    </source>
</evidence>
<dbReference type="GO" id="GO:0015031">
    <property type="term" value="P:protein transport"/>
    <property type="evidence" value="ECO:0007669"/>
    <property type="project" value="UniProtKB-KW"/>
</dbReference>
<keyword evidence="11" id="KW-0551">Lipid droplet</keyword>
<feature type="region of interest" description="Disordered" evidence="16">
    <location>
        <begin position="217"/>
        <end position="304"/>
    </location>
</feature>
<evidence type="ECO:0000256" key="11">
    <source>
        <dbReference type="ARBA" id="ARBA00022677"/>
    </source>
</evidence>
<keyword evidence="7" id="KW-0813">Transport</keyword>
<feature type="compositionally biased region" description="Basic and acidic residues" evidence="16">
    <location>
        <begin position="1267"/>
        <end position="1277"/>
    </location>
</feature>
<evidence type="ECO:0000256" key="1">
    <source>
        <dbReference type="ARBA" id="ARBA00004170"/>
    </source>
</evidence>